<dbReference type="EMBL" id="WBMS02000025">
    <property type="protein sequence ID" value="MWA04211.1"/>
    <property type="molecule type" value="Genomic_DNA"/>
</dbReference>
<proteinExistence type="predicted"/>
<feature type="region of interest" description="Disordered" evidence="1">
    <location>
        <begin position="1"/>
        <end position="25"/>
    </location>
</feature>
<feature type="transmembrane region" description="Helical" evidence="2">
    <location>
        <begin position="240"/>
        <end position="258"/>
    </location>
</feature>
<feature type="transmembrane region" description="Helical" evidence="2">
    <location>
        <begin position="299"/>
        <end position="321"/>
    </location>
</feature>
<evidence type="ECO:0000256" key="1">
    <source>
        <dbReference type="SAM" id="MobiDB-lite"/>
    </source>
</evidence>
<keyword evidence="2" id="KW-0812">Transmembrane</keyword>
<evidence type="ECO:0008006" key="5">
    <source>
        <dbReference type="Google" id="ProtNLM"/>
    </source>
</evidence>
<evidence type="ECO:0000256" key="2">
    <source>
        <dbReference type="SAM" id="Phobius"/>
    </source>
</evidence>
<dbReference type="AlphaFoldDB" id="A0A6I4MKT0"/>
<feature type="transmembrane region" description="Helical" evidence="2">
    <location>
        <begin position="108"/>
        <end position="128"/>
    </location>
</feature>
<feature type="transmembrane region" description="Helical" evidence="2">
    <location>
        <begin position="165"/>
        <end position="183"/>
    </location>
</feature>
<evidence type="ECO:0000313" key="4">
    <source>
        <dbReference type="Proteomes" id="UP000462055"/>
    </source>
</evidence>
<feature type="transmembrane region" description="Helical" evidence="2">
    <location>
        <begin position="217"/>
        <end position="233"/>
    </location>
</feature>
<keyword evidence="2" id="KW-0472">Membrane</keyword>
<feature type="transmembrane region" description="Helical" evidence="2">
    <location>
        <begin position="32"/>
        <end position="50"/>
    </location>
</feature>
<protein>
    <recommendedName>
        <fullName evidence="5">Phospholipid carrier-dependent glycosyltransferase</fullName>
    </recommendedName>
</protein>
<feature type="transmembrane region" description="Helical" evidence="2">
    <location>
        <begin position="364"/>
        <end position="383"/>
    </location>
</feature>
<evidence type="ECO:0000313" key="3">
    <source>
        <dbReference type="EMBL" id="MWA04211.1"/>
    </source>
</evidence>
<sequence length="594" mass="64371">MSTEAAPPVLSRPPSAASPGRDVPPSARRRRWVLLFVLGWAMQVAVRLWLASGQTMPVATPDESGYLFAARVLTGGPGADMSYGTVYRGGYPLLLAPVLWIAHDPVSVYRGALVVNALISALMMPLAYLTLRALHVRRRWAYLFAHVTALLPGVLFFSEFALTDAVLPVVVVGWLLLVHAWLHAGRARAGEMRRVTLYGAGASLLVAFAYTSHTRGTILLGVHAVLLAAALVLRWRSWRGVAVSAFALAAAAGAGTLLNRSLLPLMYPSGDNNLSGNLVRRVTTQDGWAWMLSLGTGQVWYQAVATGGIAAIGLITVAFVAVRRGTPPRQRTLALGVLAIVAGIAFATSAALPDEYRIGNYVYGRYLACITPVLFMVGVAVLLRAARRTLALVAASAAVLTVLAACVVEWYAGDRLTKYTFTSYDFPETSFLTWDWKSFELWHATAAGFVLLGLAVAAVLLRRHGPALLAGLLAAVVLAMSVTATDRIAHPLVAAETAHTDLREVPGLRDARSVAIDWNVPWTIRLGQYYWAWWSDGSVFNAQTTPAPRNADMVIMWWPRNVPAERSWPHGAPAGWKVVDSRRTVEGDWVAWTR</sequence>
<organism evidence="3 4">
    <name type="scientific">Actinomadura physcomitrii</name>
    <dbReference type="NCBI Taxonomy" id="2650748"/>
    <lineage>
        <taxon>Bacteria</taxon>
        <taxon>Bacillati</taxon>
        <taxon>Actinomycetota</taxon>
        <taxon>Actinomycetes</taxon>
        <taxon>Streptosporangiales</taxon>
        <taxon>Thermomonosporaceae</taxon>
        <taxon>Actinomadura</taxon>
    </lineage>
</organism>
<feature type="transmembrane region" description="Helical" evidence="2">
    <location>
        <begin position="390"/>
        <end position="412"/>
    </location>
</feature>
<keyword evidence="4" id="KW-1185">Reference proteome</keyword>
<feature type="transmembrane region" description="Helical" evidence="2">
    <location>
        <begin position="140"/>
        <end position="159"/>
    </location>
</feature>
<feature type="transmembrane region" description="Helical" evidence="2">
    <location>
        <begin position="195"/>
        <end position="211"/>
    </location>
</feature>
<name>A0A6I4MKT0_9ACTN</name>
<feature type="transmembrane region" description="Helical" evidence="2">
    <location>
        <begin position="333"/>
        <end position="352"/>
    </location>
</feature>
<comment type="caution">
    <text evidence="3">The sequence shown here is derived from an EMBL/GenBank/DDBJ whole genome shotgun (WGS) entry which is preliminary data.</text>
</comment>
<gene>
    <name evidence="3" type="ORF">F8568_028305</name>
</gene>
<dbReference type="RefSeq" id="WP_151596733.1">
    <property type="nucleotide sequence ID" value="NZ_WBMS02000025.1"/>
</dbReference>
<dbReference type="Proteomes" id="UP000462055">
    <property type="component" value="Unassembled WGS sequence"/>
</dbReference>
<feature type="transmembrane region" description="Helical" evidence="2">
    <location>
        <begin position="441"/>
        <end position="460"/>
    </location>
</feature>
<feature type="transmembrane region" description="Helical" evidence="2">
    <location>
        <begin position="467"/>
        <end position="484"/>
    </location>
</feature>
<accession>A0A6I4MKT0</accession>
<reference evidence="3" key="1">
    <citation type="submission" date="2019-12" db="EMBL/GenBank/DDBJ databases">
        <title>Actinomadura physcomitrii sp. nov., a novel actinomycete isolated from moss [Physcomitrium sphaericum (Ludw) Fuernr].</title>
        <authorList>
            <person name="Zhuang X."/>
        </authorList>
    </citation>
    <scope>NUCLEOTIDE SEQUENCE [LARGE SCALE GENOMIC DNA]</scope>
    <source>
        <strain evidence="3">LD22</strain>
    </source>
</reference>
<keyword evidence="2" id="KW-1133">Transmembrane helix</keyword>